<sequence length="50" mass="5928">MEIMRPYSMTIRLRNPIECMSNRITHHFSSFSTTYCVMAPHKARPLNLMI</sequence>
<dbReference type="EMBL" id="GBXM01097257">
    <property type="protein sequence ID" value="JAH11320.1"/>
    <property type="molecule type" value="Transcribed_RNA"/>
</dbReference>
<protein>
    <submittedName>
        <fullName evidence="1">Uncharacterized protein</fullName>
    </submittedName>
</protein>
<evidence type="ECO:0000313" key="1">
    <source>
        <dbReference type="EMBL" id="JAH18251.1"/>
    </source>
</evidence>
<dbReference type="AlphaFoldDB" id="A0A0E9QMX4"/>
<organism evidence="1">
    <name type="scientific">Anguilla anguilla</name>
    <name type="common">European freshwater eel</name>
    <name type="synonym">Muraena anguilla</name>
    <dbReference type="NCBI Taxonomy" id="7936"/>
    <lineage>
        <taxon>Eukaryota</taxon>
        <taxon>Metazoa</taxon>
        <taxon>Chordata</taxon>
        <taxon>Craniata</taxon>
        <taxon>Vertebrata</taxon>
        <taxon>Euteleostomi</taxon>
        <taxon>Actinopterygii</taxon>
        <taxon>Neopterygii</taxon>
        <taxon>Teleostei</taxon>
        <taxon>Anguilliformes</taxon>
        <taxon>Anguillidae</taxon>
        <taxon>Anguilla</taxon>
    </lineage>
</organism>
<dbReference type="EMBL" id="GBXM01090326">
    <property type="protein sequence ID" value="JAH18251.1"/>
    <property type="molecule type" value="Transcribed_RNA"/>
</dbReference>
<reference evidence="1" key="2">
    <citation type="journal article" date="2015" name="Fish Shellfish Immunol.">
        <title>Early steps in the European eel (Anguilla anguilla)-Vibrio vulnificus interaction in the gills: Role of the RtxA13 toxin.</title>
        <authorList>
            <person name="Callol A."/>
            <person name="Pajuelo D."/>
            <person name="Ebbesson L."/>
            <person name="Teles M."/>
            <person name="MacKenzie S."/>
            <person name="Amaro C."/>
        </authorList>
    </citation>
    <scope>NUCLEOTIDE SEQUENCE</scope>
</reference>
<proteinExistence type="predicted"/>
<name>A0A0E9QMX4_ANGAN</name>
<accession>A0A0E9QMX4</accession>
<reference evidence="1" key="1">
    <citation type="submission" date="2014-11" db="EMBL/GenBank/DDBJ databases">
        <authorList>
            <person name="Amaro Gonzalez C."/>
        </authorList>
    </citation>
    <scope>NUCLEOTIDE SEQUENCE</scope>
</reference>